<evidence type="ECO:0000313" key="1">
    <source>
        <dbReference type="EMBL" id="KAJ9490675.1"/>
    </source>
</evidence>
<accession>A0AAI9TNS4</accession>
<protein>
    <submittedName>
        <fullName evidence="1">Uncharacterized protein</fullName>
    </submittedName>
</protein>
<keyword evidence="2" id="KW-1185">Reference proteome</keyword>
<dbReference type="EMBL" id="LACB01000051">
    <property type="protein sequence ID" value="KAJ9490675.1"/>
    <property type="molecule type" value="Genomic_DNA"/>
</dbReference>
<evidence type="ECO:0000313" key="2">
    <source>
        <dbReference type="Proteomes" id="UP001227192"/>
    </source>
</evidence>
<reference evidence="1" key="2">
    <citation type="journal article" date="2016" name="Fungal Biol.">
        <title>Ochratoxin A production by Penicillium thymicola.</title>
        <authorList>
            <person name="Nguyen H.D.T."/>
            <person name="McMullin D.R."/>
            <person name="Ponomareva E."/>
            <person name="Riley R."/>
            <person name="Pomraning K.R."/>
            <person name="Baker S.E."/>
            <person name="Seifert K.A."/>
        </authorList>
    </citation>
    <scope>NUCLEOTIDE SEQUENCE</scope>
    <source>
        <strain evidence="1">DAOM 180753</strain>
    </source>
</reference>
<sequence>MGFHYAANGAKVCPIHRNIYRQVSIYIQIILGNLVQQWNLQTTALKGTHGFKLIPSVCTPNLGNRLEPHGVTSDLDASELLNS</sequence>
<proteinExistence type="predicted"/>
<dbReference type="AlphaFoldDB" id="A0AAI9TNS4"/>
<reference evidence="1" key="1">
    <citation type="submission" date="2015-06" db="EMBL/GenBank/DDBJ databases">
        <authorList>
            <person name="Nguyen H."/>
        </authorList>
    </citation>
    <scope>NUCLEOTIDE SEQUENCE</scope>
    <source>
        <strain evidence="1">DAOM 180753</strain>
    </source>
</reference>
<gene>
    <name evidence="1" type="ORF">VN97_g2604</name>
</gene>
<dbReference type="Proteomes" id="UP001227192">
    <property type="component" value="Unassembled WGS sequence"/>
</dbReference>
<name>A0AAI9TNS4_PENTH</name>
<organism evidence="1 2">
    <name type="scientific">Penicillium thymicola</name>
    <dbReference type="NCBI Taxonomy" id="293382"/>
    <lineage>
        <taxon>Eukaryota</taxon>
        <taxon>Fungi</taxon>
        <taxon>Dikarya</taxon>
        <taxon>Ascomycota</taxon>
        <taxon>Pezizomycotina</taxon>
        <taxon>Eurotiomycetes</taxon>
        <taxon>Eurotiomycetidae</taxon>
        <taxon>Eurotiales</taxon>
        <taxon>Aspergillaceae</taxon>
        <taxon>Penicillium</taxon>
    </lineage>
</organism>
<comment type="caution">
    <text evidence="1">The sequence shown here is derived from an EMBL/GenBank/DDBJ whole genome shotgun (WGS) entry which is preliminary data.</text>
</comment>